<evidence type="ECO:0000256" key="3">
    <source>
        <dbReference type="ARBA" id="ARBA00022764"/>
    </source>
</evidence>
<keyword evidence="6" id="KW-1185">Reference proteome</keyword>
<accession>A0A387FWK4</accession>
<dbReference type="PANTHER" id="PTHR43649">
    <property type="entry name" value="ARABINOSE-BINDING PROTEIN-RELATED"/>
    <property type="match status" value="1"/>
</dbReference>
<sequence length="420" mass="45447">MFIKFSAMLLVGTVLAAAPAMAQEITVWDWKSGDPAAAAYYEKAKTDFEADHAGVTIKYVMQPLDQYYTLLGTALSSNAGPDLFLMNGGAQAKARIPALLKLNNKVADLKKTVVGWPEFTDTDGSIYAVPLSIQGFVIYYNKKLYKDAGLDPENPPKTWADLSKVCAAIKAKGAVPCFSMGNKEGYGAEFWFSEMAANEWTAQEQQDFADGKLKWSSPQVKAILKSWVEANKAGWFQDGPNSTTKFMDEYESFMRGEAANTIGLISDVAHWKQFDDFLGADNDGVFRLPSPTVAADKKEGDPMLPVSGGIGYGVNKASANADLAIEFARELASPAPMQIFFSDTGAIASNTGVDTTKVESPTAKAILGWLKTYGVPTAHANATAKELEEWHRQSQLLLNGDVTVEAAAARMDSVQADARK</sequence>
<keyword evidence="4" id="KW-0732">Signal</keyword>
<gene>
    <name evidence="5" type="ORF">CCGE525_33110</name>
</gene>
<keyword evidence="5" id="KW-0614">Plasmid</keyword>
<protein>
    <submittedName>
        <fullName evidence="5">Extracellular solute-binding protein</fullName>
    </submittedName>
</protein>
<keyword evidence="3" id="KW-0574">Periplasm</keyword>
<feature type="signal peptide" evidence="4">
    <location>
        <begin position="1"/>
        <end position="22"/>
    </location>
</feature>
<dbReference type="KEGG" id="rjg:CCGE525_33110"/>
<dbReference type="RefSeq" id="WP_120708392.1">
    <property type="nucleotide sequence ID" value="NZ_CP032695.1"/>
</dbReference>
<evidence type="ECO:0000256" key="1">
    <source>
        <dbReference type="ARBA" id="ARBA00004418"/>
    </source>
</evidence>
<proteinExistence type="inferred from homology"/>
<dbReference type="Proteomes" id="UP000282195">
    <property type="component" value="Plasmid pRCCGE525c"/>
</dbReference>
<evidence type="ECO:0000256" key="2">
    <source>
        <dbReference type="ARBA" id="ARBA00008520"/>
    </source>
</evidence>
<dbReference type="SUPFAM" id="SSF53850">
    <property type="entry name" value="Periplasmic binding protein-like II"/>
    <property type="match status" value="1"/>
</dbReference>
<dbReference type="GO" id="GO:0042597">
    <property type="term" value="C:periplasmic space"/>
    <property type="evidence" value="ECO:0007669"/>
    <property type="project" value="UniProtKB-SubCell"/>
</dbReference>
<reference evidence="5 6" key="1">
    <citation type="submission" date="2018-10" db="EMBL/GenBank/DDBJ databases">
        <title>Rhizobium etli, R. leguminosarum and a new Rhizobium genospecies from Phaseolus dumosus.</title>
        <authorList>
            <person name="Ramirez-Puebla S.T."/>
            <person name="Rogel-Hernandez M.A."/>
            <person name="Guerrero G."/>
            <person name="Ormeno-Orrillo E."/>
            <person name="Martinez-Romero J.C."/>
            <person name="Negrete-Yankelevich S."/>
            <person name="Martinez-Romero E."/>
        </authorList>
    </citation>
    <scope>NUCLEOTIDE SEQUENCE [LARGE SCALE GENOMIC DNA]</scope>
    <source>
        <strain evidence="5 6">CCGE525</strain>
        <plasmid evidence="6">prccge525c</plasmid>
    </source>
</reference>
<name>A0A387FWK4_9HYPH</name>
<dbReference type="OrthoDB" id="2509690at2"/>
<feature type="chain" id="PRO_5017463606" evidence="4">
    <location>
        <begin position="23"/>
        <end position="420"/>
    </location>
</feature>
<dbReference type="Pfam" id="PF01547">
    <property type="entry name" value="SBP_bac_1"/>
    <property type="match status" value="1"/>
</dbReference>
<comment type="similarity">
    <text evidence="2">Belongs to the bacterial solute-binding protein 1 family.</text>
</comment>
<evidence type="ECO:0000256" key="4">
    <source>
        <dbReference type="SAM" id="SignalP"/>
    </source>
</evidence>
<dbReference type="InterPro" id="IPR006059">
    <property type="entry name" value="SBP"/>
</dbReference>
<evidence type="ECO:0000313" key="6">
    <source>
        <dbReference type="Proteomes" id="UP000282195"/>
    </source>
</evidence>
<dbReference type="InterPro" id="IPR050490">
    <property type="entry name" value="Bact_solute-bd_prot1"/>
</dbReference>
<geneLocation type="plasmid" evidence="6">
    <name>prccge525c</name>
</geneLocation>
<evidence type="ECO:0000313" key="5">
    <source>
        <dbReference type="EMBL" id="AYG63490.1"/>
    </source>
</evidence>
<dbReference type="Gene3D" id="3.40.190.10">
    <property type="entry name" value="Periplasmic binding protein-like II"/>
    <property type="match status" value="2"/>
</dbReference>
<organism evidence="5 6">
    <name type="scientific">Rhizobium jaguaris</name>
    <dbReference type="NCBI Taxonomy" id="1312183"/>
    <lineage>
        <taxon>Bacteria</taxon>
        <taxon>Pseudomonadati</taxon>
        <taxon>Pseudomonadota</taxon>
        <taxon>Alphaproteobacteria</taxon>
        <taxon>Hyphomicrobiales</taxon>
        <taxon>Rhizobiaceae</taxon>
        <taxon>Rhizobium/Agrobacterium group</taxon>
        <taxon>Rhizobium</taxon>
    </lineage>
</organism>
<dbReference type="EMBL" id="CP032695">
    <property type="protein sequence ID" value="AYG63490.1"/>
    <property type="molecule type" value="Genomic_DNA"/>
</dbReference>
<dbReference type="PANTHER" id="PTHR43649:SF12">
    <property type="entry name" value="DIACETYLCHITOBIOSE BINDING PROTEIN DASA"/>
    <property type="match status" value="1"/>
</dbReference>
<dbReference type="AlphaFoldDB" id="A0A387FWK4"/>
<comment type="subcellular location">
    <subcellularLocation>
        <location evidence="1">Periplasm</location>
    </subcellularLocation>
</comment>